<dbReference type="EMBL" id="JASTZU010000027">
    <property type="protein sequence ID" value="MDL4840332.1"/>
    <property type="molecule type" value="Genomic_DNA"/>
</dbReference>
<proteinExistence type="predicted"/>
<name>A0ABT7L395_9BACI</name>
<evidence type="ECO:0000313" key="1">
    <source>
        <dbReference type="EMBL" id="MDL4840332.1"/>
    </source>
</evidence>
<evidence type="ECO:0000313" key="2">
    <source>
        <dbReference type="Proteomes" id="UP001235343"/>
    </source>
</evidence>
<sequence length="202" mass="23418">MLFHYHFWTPYLEETEKFYIENGFRISLRMGKYEGEYQTFNPPLDWDNFREKDITFRIIEARKGAINITFGFGKKVIFDHIGFLVNPNEHDEICNKAREMSWKVSSNDRRTFIGTPYGFRIELQSNLDAIDGTTDIAKIEELELFVENGEFKKDLSQLFNKQADNIHSFIGETSTINKAVMSGVLISSKIDPNGVNVVRKGN</sequence>
<accession>A0ABT7L395</accession>
<dbReference type="Proteomes" id="UP001235343">
    <property type="component" value="Unassembled WGS sequence"/>
</dbReference>
<dbReference type="SUPFAM" id="SSF54593">
    <property type="entry name" value="Glyoxalase/Bleomycin resistance protein/Dihydroxybiphenyl dioxygenase"/>
    <property type="match status" value="1"/>
</dbReference>
<dbReference type="InterPro" id="IPR029068">
    <property type="entry name" value="Glyas_Bleomycin-R_OHBP_Dase"/>
</dbReference>
<gene>
    <name evidence="1" type="ORF">QQS35_07735</name>
</gene>
<comment type="caution">
    <text evidence="1">The sequence shown here is derived from an EMBL/GenBank/DDBJ whole genome shotgun (WGS) entry which is preliminary data.</text>
</comment>
<protein>
    <recommendedName>
        <fullName evidence="3">VOC domain-containing protein</fullName>
    </recommendedName>
</protein>
<dbReference type="RefSeq" id="WP_285931359.1">
    <property type="nucleotide sequence ID" value="NZ_JASTZU010000027.1"/>
</dbReference>
<evidence type="ECO:0008006" key="3">
    <source>
        <dbReference type="Google" id="ProtNLM"/>
    </source>
</evidence>
<reference evidence="1 2" key="1">
    <citation type="submission" date="2023-06" db="EMBL/GenBank/DDBJ databases">
        <title>Aquibacillus rhizosphaerae LR5S19.</title>
        <authorList>
            <person name="Sun J.-Q."/>
        </authorList>
    </citation>
    <scope>NUCLEOTIDE SEQUENCE [LARGE SCALE GENOMIC DNA]</scope>
    <source>
        <strain evidence="1 2">LR5S19</strain>
    </source>
</reference>
<keyword evidence="2" id="KW-1185">Reference proteome</keyword>
<dbReference type="Gene3D" id="3.10.180.10">
    <property type="entry name" value="2,3-Dihydroxybiphenyl 1,2-Dioxygenase, domain 1"/>
    <property type="match status" value="1"/>
</dbReference>
<organism evidence="1 2">
    <name type="scientific">Aquibacillus rhizosphaerae</name>
    <dbReference type="NCBI Taxonomy" id="3051431"/>
    <lineage>
        <taxon>Bacteria</taxon>
        <taxon>Bacillati</taxon>
        <taxon>Bacillota</taxon>
        <taxon>Bacilli</taxon>
        <taxon>Bacillales</taxon>
        <taxon>Bacillaceae</taxon>
        <taxon>Aquibacillus</taxon>
    </lineage>
</organism>